<proteinExistence type="predicted"/>
<dbReference type="AlphaFoldDB" id="A0A644YNH9"/>
<evidence type="ECO:0000313" key="1">
    <source>
        <dbReference type="EMBL" id="MPM29431.1"/>
    </source>
</evidence>
<organism evidence="1">
    <name type="scientific">bioreactor metagenome</name>
    <dbReference type="NCBI Taxonomy" id="1076179"/>
    <lineage>
        <taxon>unclassified sequences</taxon>
        <taxon>metagenomes</taxon>
        <taxon>ecological metagenomes</taxon>
    </lineage>
</organism>
<name>A0A644YNH9_9ZZZZ</name>
<dbReference type="Pfam" id="PF14275">
    <property type="entry name" value="DUF4362"/>
    <property type="match status" value="1"/>
</dbReference>
<comment type="caution">
    <text evidence="1">The sequence shown here is derived from an EMBL/GenBank/DDBJ whole genome shotgun (WGS) entry which is preliminary data.</text>
</comment>
<protein>
    <submittedName>
        <fullName evidence="1">Uncharacterized protein</fullName>
    </submittedName>
</protein>
<dbReference type="EMBL" id="VSSQ01005509">
    <property type="protein sequence ID" value="MPM29431.1"/>
    <property type="molecule type" value="Genomic_DNA"/>
</dbReference>
<reference evidence="1" key="1">
    <citation type="submission" date="2019-08" db="EMBL/GenBank/DDBJ databases">
        <authorList>
            <person name="Kucharzyk K."/>
            <person name="Murdoch R.W."/>
            <person name="Higgins S."/>
            <person name="Loffler F."/>
        </authorList>
    </citation>
    <scope>NUCLEOTIDE SEQUENCE</scope>
</reference>
<sequence length="171" mass="18908">MTYDFGASWEAVATRPAKELLPLADLPLNYSADDGTADGVYVSVFTSQGTQVFNQELIDAFYAKAFMGLPAFVRTMSYTDEGDPIIVDYSYDGKVFTVTADTTRDKFGERNITAGTYRYLVLHDRAQGTHEPIYYLSSEENIYIAADGGGVKLREDLCKIPSPSDDVKRPA</sequence>
<gene>
    <name evidence="1" type="ORF">SDC9_75971</name>
</gene>
<accession>A0A644YNH9</accession>
<dbReference type="InterPro" id="IPR025372">
    <property type="entry name" value="DUF4362"/>
</dbReference>